<protein>
    <submittedName>
        <fullName evidence="1">Uncharacterized protein</fullName>
    </submittedName>
</protein>
<dbReference type="Proteomes" id="UP001165089">
    <property type="component" value="Unassembled WGS sequence"/>
</dbReference>
<dbReference type="EMBL" id="BSDD01000005">
    <property type="protein sequence ID" value="GLH71086.1"/>
    <property type="molecule type" value="Genomic_DNA"/>
</dbReference>
<evidence type="ECO:0000313" key="2">
    <source>
        <dbReference type="Proteomes" id="UP001165089"/>
    </source>
</evidence>
<proteinExistence type="predicted"/>
<reference evidence="1 2" key="1">
    <citation type="journal article" date="2023" name="Antonie Van Leeuwenhoek">
        <title>Mesoterricola silvestris gen. nov., sp. nov., Mesoterricola sediminis sp. nov., Geothrix oryzae sp. nov., Geothrix edaphica sp. nov., Geothrix rubra sp. nov., and Geothrix limicola sp. nov., six novel members of Acidobacteriota isolated from soils.</title>
        <authorList>
            <person name="Itoh H."/>
            <person name="Sugisawa Y."/>
            <person name="Mise K."/>
            <person name="Xu Z."/>
            <person name="Kuniyasu M."/>
            <person name="Ushijima N."/>
            <person name="Kawano K."/>
            <person name="Kobayashi E."/>
            <person name="Shiratori Y."/>
            <person name="Masuda Y."/>
            <person name="Senoo K."/>
        </authorList>
    </citation>
    <scope>NUCLEOTIDE SEQUENCE [LARGE SCALE GENOMIC DNA]</scope>
    <source>
        <strain evidence="1 2">Red803</strain>
    </source>
</reference>
<comment type="caution">
    <text evidence="1">The sequence shown here is derived from an EMBL/GenBank/DDBJ whole genome shotgun (WGS) entry which is preliminary data.</text>
</comment>
<accession>A0ABQ5Q9C4</accession>
<gene>
    <name evidence="1" type="ORF">GETHPA_26190</name>
</gene>
<sequence>MRLVPALLCLGLAFPGLRAETWEGALAKLQAAVDAKEGRGMVIEVVRVDARQVRLRVEARGTTFHAATVRPRLGDQSGLPVLSMEGREMTAWQGVTFLEPNTEALEVGLAGPDLAPRLVLKVPAPGQRPEVARVVTGGLVAK</sequence>
<evidence type="ECO:0000313" key="1">
    <source>
        <dbReference type="EMBL" id="GLH71086.1"/>
    </source>
</evidence>
<name>A0ABQ5Q9C4_9BACT</name>
<organism evidence="1 2">
    <name type="scientific">Geothrix rubra</name>
    <dbReference type="NCBI Taxonomy" id="2927977"/>
    <lineage>
        <taxon>Bacteria</taxon>
        <taxon>Pseudomonadati</taxon>
        <taxon>Acidobacteriota</taxon>
        <taxon>Holophagae</taxon>
        <taxon>Holophagales</taxon>
        <taxon>Holophagaceae</taxon>
        <taxon>Geothrix</taxon>
    </lineage>
</organism>
<keyword evidence="2" id="KW-1185">Reference proteome</keyword>
<dbReference type="RefSeq" id="WP_285726978.1">
    <property type="nucleotide sequence ID" value="NZ_BSDD01000005.1"/>
</dbReference>